<evidence type="ECO:0000256" key="7">
    <source>
        <dbReference type="SAM" id="Phobius"/>
    </source>
</evidence>
<reference evidence="10 11" key="1">
    <citation type="submission" date="2024-10" db="EMBL/GenBank/DDBJ databases">
        <title>The Natural Products Discovery Center: Release of the First 8490 Sequenced Strains for Exploring Actinobacteria Biosynthetic Diversity.</title>
        <authorList>
            <person name="Kalkreuter E."/>
            <person name="Kautsar S.A."/>
            <person name="Yang D."/>
            <person name="Bader C.D."/>
            <person name="Teijaro C.N."/>
            <person name="Fluegel L."/>
            <person name="Davis C.M."/>
            <person name="Simpson J.R."/>
            <person name="Lauterbach L."/>
            <person name="Steele A.D."/>
            <person name="Gui C."/>
            <person name="Meng S."/>
            <person name="Li G."/>
            <person name="Viehrig K."/>
            <person name="Ye F."/>
            <person name="Su P."/>
            <person name="Kiefer A.F."/>
            <person name="Nichols A."/>
            <person name="Cepeda A.J."/>
            <person name="Yan W."/>
            <person name="Fan B."/>
            <person name="Jiang Y."/>
            <person name="Adhikari A."/>
            <person name="Zheng C.-J."/>
            <person name="Schuster L."/>
            <person name="Cowan T.M."/>
            <person name="Smanski M.J."/>
            <person name="Chevrette M.G."/>
            <person name="De Carvalho L.P.S."/>
            <person name="Shen B."/>
        </authorList>
    </citation>
    <scope>NUCLEOTIDE SEQUENCE [LARGE SCALE GENOMIC DNA]</scope>
    <source>
        <strain evidence="10 11">NPDC050545</strain>
    </source>
</reference>
<evidence type="ECO:0000256" key="6">
    <source>
        <dbReference type="ARBA" id="ARBA00023136"/>
    </source>
</evidence>
<dbReference type="SUPFAM" id="SSF52540">
    <property type="entry name" value="P-loop containing nucleoside triphosphate hydrolases"/>
    <property type="match status" value="1"/>
</dbReference>
<dbReference type="InterPro" id="IPR017871">
    <property type="entry name" value="ABC_transporter-like_CS"/>
</dbReference>
<evidence type="ECO:0000256" key="1">
    <source>
        <dbReference type="ARBA" id="ARBA00004651"/>
    </source>
</evidence>
<keyword evidence="11" id="KW-1185">Reference proteome</keyword>
<keyword evidence="2 7" id="KW-0812">Transmembrane</keyword>
<dbReference type="SUPFAM" id="SSF90123">
    <property type="entry name" value="ABC transporter transmembrane region"/>
    <property type="match status" value="1"/>
</dbReference>
<dbReference type="Proteomes" id="UP001612741">
    <property type="component" value="Unassembled WGS sequence"/>
</dbReference>
<feature type="transmembrane region" description="Helical" evidence="7">
    <location>
        <begin position="54"/>
        <end position="80"/>
    </location>
</feature>
<comment type="subcellular location">
    <subcellularLocation>
        <location evidence="1">Cell membrane</location>
        <topology evidence="1">Multi-pass membrane protein</topology>
    </subcellularLocation>
</comment>
<evidence type="ECO:0000259" key="9">
    <source>
        <dbReference type="PROSITE" id="PS50929"/>
    </source>
</evidence>
<dbReference type="PANTHER" id="PTHR24221:SF646">
    <property type="entry name" value="HAEMOLYSIN SECRETION ATP-BINDING PROTEIN"/>
    <property type="match status" value="1"/>
</dbReference>
<dbReference type="RefSeq" id="WP_397082300.1">
    <property type="nucleotide sequence ID" value="NZ_JBITGY010000004.1"/>
</dbReference>
<dbReference type="InterPro" id="IPR003593">
    <property type="entry name" value="AAA+_ATPase"/>
</dbReference>
<evidence type="ECO:0000256" key="4">
    <source>
        <dbReference type="ARBA" id="ARBA00022840"/>
    </source>
</evidence>
<evidence type="ECO:0000259" key="8">
    <source>
        <dbReference type="PROSITE" id="PS50893"/>
    </source>
</evidence>
<dbReference type="Pfam" id="PF00005">
    <property type="entry name" value="ABC_tran"/>
    <property type="match status" value="1"/>
</dbReference>
<feature type="transmembrane region" description="Helical" evidence="7">
    <location>
        <begin position="170"/>
        <end position="191"/>
    </location>
</feature>
<dbReference type="GO" id="GO:0005524">
    <property type="term" value="F:ATP binding"/>
    <property type="evidence" value="ECO:0007669"/>
    <property type="project" value="UniProtKB-KW"/>
</dbReference>
<organism evidence="10 11">
    <name type="scientific">Nonomuraea typhae</name>
    <dbReference type="NCBI Taxonomy" id="2603600"/>
    <lineage>
        <taxon>Bacteria</taxon>
        <taxon>Bacillati</taxon>
        <taxon>Actinomycetota</taxon>
        <taxon>Actinomycetes</taxon>
        <taxon>Streptosporangiales</taxon>
        <taxon>Streptosporangiaceae</taxon>
        <taxon>Nonomuraea</taxon>
    </lineage>
</organism>
<feature type="transmembrane region" description="Helical" evidence="7">
    <location>
        <begin position="197"/>
        <end position="214"/>
    </location>
</feature>
<dbReference type="SMART" id="SM00382">
    <property type="entry name" value="AAA"/>
    <property type="match status" value="1"/>
</dbReference>
<feature type="domain" description="ABC transmembrane type-1" evidence="9">
    <location>
        <begin position="55"/>
        <end position="343"/>
    </location>
</feature>
<evidence type="ECO:0000256" key="2">
    <source>
        <dbReference type="ARBA" id="ARBA00022692"/>
    </source>
</evidence>
<dbReference type="InterPro" id="IPR039421">
    <property type="entry name" value="Type_1_exporter"/>
</dbReference>
<accession>A0ABW7YX65</accession>
<evidence type="ECO:0000313" key="10">
    <source>
        <dbReference type="EMBL" id="MFI6499069.1"/>
    </source>
</evidence>
<keyword evidence="4 10" id="KW-0067">ATP-binding</keyword>
<gene>
    <name evidence="10" type="ORF">ACIBG2_16905</name>
</gene>
<sequence length="624" mass="67491">MADEPLEIGEITVSDWYAHTDKMAEASFLTIARRLPSLIGQAMRLAWRAGPRDTVAVIVLNLLGGVFTAFGLLATTGVLTALFSEGPTPDRVVAALPSLALVAGAAALRTAVQAGAGWAQSRLDPQVSRLTEERLYGLTSRVELVAYDDPDFHDALQRARLRGVSMADSVVTSAIDVVTALVGLAAVAGVLGVLHPVLLPLLLLAVLPDAWAAVRSARMRYTTLFALIPANRRKWIIADLLANREPAAEVRSFTMRGFLLRMYDAVARAEQEVLLRLAMRQTITRLAGEALGGLGGGLVYLALGVLLAVGSIPLAVAGTAVLAIRQGQASLGNLMYATNRLYEEGLYFTDFLDFCADAERRLSTPRPAEAPEGFARIRADDITFSYPGSGQPALRGVSVEIRAGEVIAFVGENGSGKTTLAKILSGLYEPDGGRVTWDDVDLRDVDPEAVRRRTAVIAQDHTRWPLTARYNITMGTERGEDALDAAARVAGADEVVAELPHGYRTLLDRRFKDGQELSGGQWQRIAVARGFHRDEPLLICDEPTAALDARAEHALFERIRDHSDGRTVLLITHRLASVRYADRIYVLDHGKVIEEGAHAALMALGGLYAELYTLQAAAYQDFRA</sequence>
<dbReference type="Gene3D" id="3.40.50.300">
    <property type="entry name" value="P-loop containing nucleotide triphosphate hydrolases"/>
    <property type="match status" value="1"/>
</dbReference>
<keyword evidence="6 7" id="KW-0472">Membrane</keyword>
<dbReference type="PROSITE" id="PS50929">
    <property type="entry name" value="ABC_TM1F"/>
    <property type="match status" value="1"/>
</dbReference>
<evidence type="ECO:0000313" key="11">
    <source>
        <dbReference type="Proteomes" id="UP001612741"/>
    </source>
</evidence>
<dbReference type="InterPro" id="IPR036640">
    <property type="entry name" value="ABC1_TM_sf"/>
</dbReference>
<keyword evidence="5 7" id="KW-1133">Transmembrane helix</keyword>
<name>A0ABW7YX65_9ACTN</name>
<dbReference type="InterPro" id="IPR011527">
    <property type="entry name" value="ABC1_TM_dom"/>
</dbReference>
<dbReference type="Gene3D" id="1.20.1560.10">
    <property type="entry name" value="ABC transporter type 1, transmembrane domain"/>
    <property type="match status" value="1"/>
</dbReference>
<dbReference type="PANTHER" id="PTHR24221">
    <property type="entry name" value="ATP-BINDING CASSETTE SUB-FAMILY B"/>
    <property type="match status" value="1"/>
</dbReference>
<protein>
    <submittedName>
        <fullName evidence="10">ABC transporter ATP-binding protein</fullName>
    </submittedName>
</protein>
<keyword evidence="3" id="KW-0547">Nucleotide-binding</keyword>
<feature type="transmembrane region" description="Helical" evidence="7">
    <location>
        <begin position="92"/>
        <end position="112"/>
    </location>
</feature>
<dbReference type="InterPro" id="IPR027417">
    <property type="entry name" value="P-loop_NTPase"/>
</dbReference>
<dbReference type="InterPro" id="IPR003439">
    <property type="entry name" value="ABC_transporter-like_ATP-bd"/>
</dbReference>
<comment type="caution">
    <text evidence="10">The sequence shown here is derived from an EMBL/GenBank/DDBJ whole genome shotgun (WGS) entry which is preliminary data.</text>
</comment>
<proteinExistence type="predicted"/>
<feature type="domain" description="ABC transporter" evidence="8">
    <location>
        <begin position="377"/>
        <end position="614"/>
    </location>
</feature>
<evidence type="ECO:0000256" key="5">
    <source>
        <dbReference type="ARBA" id="ARBA00022989"/>
    </source>
</evidence>
<dbReference type="EMBL" id="JBITGY010000004">
    <property type="protein sequence ID" value="MFI6499069.1"/>
    <property type="molecule type" value="Genomic_DNA"/>
</dbReference>
<dbReference type="PROSITE" id="PS50893">
    <property type="entry name" value="ABC_TRANSPORTER_2"/>
    <property type="match status" value="1"/>
</dbReference>
<evidence type="ECO:0000256" key="3">
    <source>
        <dbReference type="ARBA" id="ARBA00022741"/>
    </source>
</evidence>
<dbReference type="PROSITE" id="PS00211">
    <property type="entry name" value="ABC_TRANSPORTER_1"/>
    <property type="match status" value="1"/>
</dbReference>
<feature type="transmembrane region" description="Helical" evidence="7">
    <location>
        <begin position="298"/>
        <end position="324"/>
    </location>
</feature>